<dbReference type="AlphaFoldDB" id="A0A811SE81"/>
<keyword evidence="9" id="KW-0472">Membrane</keyword>
<evidence type="ECO:0000313" key="13">
    <source>
        <dbReference type="EMBL" id="CAD6339145.1"/>
    </source>
</evidence>
<dbReference type="Gene3D" id="3.30.200.20">
    <property type="entry name" value="Phosphorylase Kinase, domain 1"/>
    <property type="match status" value="1"/>
</dbReference>
<evidence type="ECO:0000256" key="8">
    <source>
        <dbReference type="PROSITE-ProRule" id="PRU10141"/>
    </source>
</evidence>
<feature type="domain" description="Protein kinase" evidence="10">
    <location>
        <begin position="508"/>
        <end position="605"/>
    </location>
</feature>
<dbReference type="SUPFAM" id="SSF56112">
    <property type="entry name" value="Protein kinase-like (PK-like)"/>
    <property type="match status" value="1"/>
</dbReference>
<dbReference type="Pfam" id="PF07714">
    <property type="entry name" value="PK_Tyr_Ser-Thr"/>
    <property type="match status" value="1"/>
</dbReference>
<evidence type="ECO:0000256" key="3">
    <source>
        <dbReference type="ARBA" id="ARBA00022729"/>
    </source>
</evidence>
<keyword evidence="3" id="KW-0732">Signal</keyword>
<organism evidence="13 14">
    <name type="scientific">Miscanthus lutarioriparius</name>
    <dbReference type="NCBI Taxonomy" id="422564"/>
    <lineage>
        <taxon>Eukaryota</taxon>
        <taxon>Viridiplantae</taxon>
        <taxon>Streptophyta</taxon>
        <taxon>Embryophyta</taxon>
        <taxon>Tracheophyta</taxon>
        <taxon>Spermatophyta</taxon>
        <taxon>Magnoliopsida</taxon>
        <taxon>Liliopsida</taxon>
        <taxon>Poales</taxon>
        <taxon>Poaceae</taxon>
        <taxon>PACMAD clade</taxon>
        <taxon>Panicoideae</taxon>
        <taxon>Andropogonodae</taxon>
        <taxon>Andropogoneae</taxon>
        <taxon>Saccharinae</taxon>
        <taxon>Miscanthus</taxon>
    </lineage>
</organism>
<dbReference type="InterPro" id="IPR036426">
    <property type="entry name" value="Bulb-type_lectin_dom_sf"/>
</dbReference>
<comment type="caution">
    <text evidence="13">The sequence shown here is derived from an EMBL/GenBank/DDBJ whole genome shotgun (WGS) entry which is preliminary data.</text>
</comment>
<feature type="transmembrane region" description="Helical" evidence="9">
    <location>
        <begin position="438"/>
        <end position="458"/>
    </location>
</feature>
<dbReference type="GO" id="GO:0004674">
    <property type="term" value="F:protein serine/threonine kinase activity"/>
    <property type="evidence" value="ECO:0007669"/>
    <property type="project" value="UniProtKB-EC"/>
</dbReference>
<dbReference type="SMART" id="SM00473">
    <property type="entry name" value="PAN_AP"/>
    <property type="match status" value="1"/>
</dbReference>
<dbReference type="Pfam" id="PF08276">
    <property type="entry name" value="PAN_2"/>
    <property type="match status" value="1"/>
</dbReference>
<comment type="catalytic activity">
    <reaction evidence="6">
        <text>L-threonyl-[protein] + ATP = O-phospho-L-threonyl-[protein] + ADP + H(+)</text>
        <dbReference type="Rhea" id="RHEA:46608"/>
        <dbReference type="Rhea" id="RHEA-COMP:11060"/>
        <dbReference type="Rhea" id="RHEA-COMP:11605"/>
        <dbReference type="ChEBI" id="CHEBI:15378"/>
        <dbReference type="ChEBI" id="CHEBI:30013"/>
        <dbReference type="ChEBI" id="CHEBI:30616"/>
        <dbReference type="ChEBI" id="CHEBI:61977"/>
        <dbReference type="ChEBI" id="CHEBI:456216"/>
        <dbReference type="EC" id="2.7.11.1"/>
    </reaction>
</comment>
<dbReference type="OrthoDB" id="660360at2759"/>
<evidence type="ECO:0000259" key="10">
    <source>
        <dbReference type="PROSITE" id="PS50011"/>
    </source>
</evidence>
<dbReference type="FunFam" id="2.90.10.10:FF:000014">
    <property type="entry name" value="Serine/threonine-protein kinase"/>
    <property type="match status" value="1"/>
</dbReference>
<dbReference type="EC" id="2.7.11.1" evidence="2"/>
<keyword evidence="4" id="KW-1015">Disulfide bond</keyword>
<dbReference type="InterPro" id="IPR001245">
    <property type="entry name" value="Ser-Thr/Tyr_kinase_cat_dom"/>
</dbReference>
<keyword evidence="5" id="KW-0675">Receptor</keyword>
<dbReference type="Proteomes" id="UP000604825">
    <property type="component" value="Unassembled WGS sequence"/>
</dbReference>
<dbReference type="PANTHER" id="PTHR32444">
    <property type="entry name" value="BULB-TYPE LECTIN DOMAIN-CONTAINING PROTEIN"/>
    <property type="match status" value="1"/>
</dbReference>
<dbReference type="InterPro" id="IPR017441">
    <property type="entry name" value="Protein_kinase_ATP_BS"/>
</dbReference>
<gene>
    <name evidence="13" type="ORF">NCGR_LOCUS63243</name>
</gene>
<reference evidence="13" key="1">
    <citation type="submission" date="2020-10" db="EMBL/GenBank/DDBJ databases">
        <authorList>
            <person name="Han B."/>
            <person name="Lu T."/>
            <person name="Zhao Q."/>
            <person name="Huang X."/>
            <person name="Zhao Y."/>
        </authorList>
    </citation>
    <scope>NUCLEOTIDE SEQUENCE</scope>
</reference>
<dbReference type="PROSITE" id="PS50927">
    <property type="entry name" value="BULB_LECTIN"/>
    <property type="match status" value="1"/>
</dbReference>
<comment type="catalytic activity">
    <reaction evidence="7">
        <text>L-seryl-[protein] + ATP = O-phospho-L-seryl-[protein] + ADP + H(+)</text>
        <dbReference type="Rhea" id="RHEA:17989"/>
        <dbReference type="Rhea" id="RHEA-COMP:9863"/>
        <dbReference type="Rhea" id="RHEA-COMP:11604"/>
        <dbReference type="ChEBI" id="CHEBI:15378"/>
        <dbReference type="ChEBI" id="CHEBI:29999"/>
        <dbReference type="ChEBI" id="CHEBI:30616"/>
        <dbReference type="ChEBI" id="CHEBI:83421"/>
        <dbReference type="ChEBI" id="CHEBI:456216"/>
        <dbReference type="EC" id="2.7.11.1"/>
    </reaction>
</comment>
<protein>
    <recommendedName>
        <fullName evidence="2">non-specific serine/threonine protein kinase</fullName>
        <ecNumber evidence="2">2.7.11.1</ecNumber>
    </recommendedName>
</protein>
<dbReference type="CDD" id="cd01098">
    <property type="entry name" value="PAN_AP_plant"/>
    <property type="match status" value="1"/>
</dbReference>
<comment type="subcellular location">
    <subcellularLocation>
        <location evidence="1">Membrane</location>
        <topology evidence="1">Single-pass type I membrane protein</topology>
    </subcellularLocation>
</comment>
<evidence type="ECO:0000256" key="2">
    <source>
        <dbReference type="ARBA" id="ARBA00012513"/>
    </source>
</evidence>
<proteinExistence type="predicted"/>
<dbReference type="PROSITE" id="PS00107">
    <property type="entry name" value="PROTEIN_KINASE_ATP"/>
    <property type="match status" value="1"/>
</dbReference>
<feature type="domain" description="Apple" evidence="12">
    <location>
        <begin position="342"/>
        <end position="420"/>
    </location>
</feature>
<keyword evidence="8" id="KW-0067">ATP-binding</keyword>
<dbReference type="GO" id="GO:0051707">
    <property type="term" value="P:response to other organism"/>
    <property type="evidence" value="ECO:0007669"/>
    <property type="project" value="UniProtKB-ARBA"/>
</dbReference>
<evidence type="ECO:0000256" key="1">
    <source>
        <dbReference type="ARBA" id="ARBA00004479"/>
    </source>
</evidence>
<name>A0A811SE81_9POAL</name>
<dbReference type="GO" id="GO:0016020">
    <property type="term" value="C:membrane"/>
    <property type="evidence" value="ECO:0007669"/>
    <property type="project" value="UniProtKB-SubCell"/>
</dbReference>
<sequence>MMNKKGLMDIDMVYIAAFIILTFLSSLCRSDNQLTQTKPLLPKDTLISEGGDFALGFFSPTNSSKKLYIGIWYHHIAERTVVWVANRDNPIKTLSAKLAITGNSELVLSDSQGHTLWTATGDTGGGGAGASAVLLSSGNFVLRSPNGTELWQSFDHPTDNVLPTMRVLLSYKAQPATHLFAWKGPNDPSTGDFSLGMDPTSNLQLFIWNGALPYFRFPVVNGNPVSGGMQQINGVDVILYQTTINTADKSYYMYTVSPGSPYIRISLDYTGKGRLLAWNSTTSSWAVIVEVPNSCGLYAYCGPFGYCDRTEAIPTCRCLDGFELLDSLNFSRGCQRREALECGKEDYFMAMPNMKLPDKFLHIRDRSFEQCAAECTRNCSCMAYAYANLTNGDTMGDTSRCLVWAGDLIDMGKQIFEEVLYIRLGKSPDQNTINLLNILLPIIACVLLLALGALVWAWKRTGTKSHRKRQKKRRMLEYLNSMDESGDKNIIEFPFISFENIAIATDNFSDCNMIGRGGFGKVYKGMLEGTKEVAVKRLSKGSGQGTEEFKNEVVLIAKLQHKNLVKLLGCCIHEDERLLVYEYLPNKSLDYFLFGIFNSNCSKHQ</sequence>
<dbReference type="SUPFAM" id="SSF51110">
    <property type="entry name" value="alpha-D-mannose-specific plant lectins"/>
    <property type="match status" value="1"/>
</dbReference>
<dbReference type="Gene3D" id="2.90.10.10">
    <property type="entry name" value="Bulb-type lectin domain"/>
    <property type="match status" value="1"/>
</dbReference>
<dbReference type="Pfam" id="PF01453">
    <property type="entry name" value="B_lectin"/>
    <property type="match status" value="1"/>
</dbReference>
<evidence type="ECO:0000259" key="12">
    <source>
        <dbReference type="PROSITE" id="PS50948"/>
    </source>
</evidence>
<evidence type="ECO:0000313" key="14">
    <source>
        <dbReference type="Proteomes" id="UP000604825"/>
    </source>
</evidence>
<keyword evidence="9" id="KW-0812">Transmembrane</keyword>
<evidence type="ECO:0000256" key="9">
    <source>
        <dbReference type="SAM" id="Phobius"/>
    </source>
</evidence>
<dbReference type="PROSITE" id="PS50948">
    <property type="entry name" value="PAN"/>
    <property type="match status" value="1"/>
</dbReference>
<dbReference type="EMBL" id="CAJGYO010000019">
    <property type="protein sequence ID" value="CAD6339145.1"/>
    <property type="molecule type" value="Genomic_DNA"/>
</dbReference>
<keyword evidence="8" id="KW-0547">Nucleotide-binding</keyword>
<keyword evidence="9" id="KW-1133">Transmembrane helix</keyword>
<dbReference type="PROSITE" id="PS50011">
    <property type="entry name" value="PROTEIN_KINASE_DOM"/>
    <property type="match status" value="1"/>
</dbReference>
<dbReference type="GO" id="GO:0005524">
    <property type="term" value="F:ATP binding"/>
    <property type="evidence" value="ECO:0007669"/>
    <property type="project" value="UniProtKB-UniRule"/>
</dbReference>
<accession>A0A811SE81</accession>
<keyword evidence="14" id="KW-1185">Reference proteome</keyword>
<dbReference type="CDD" id="cd00028">
    <property type="entry name" value="B_lectin"/>
    <property type="match status" value="1"/>
</dbReference>
<evidence type="ECO:0000259" key="11">
    <source>
        <dbReference type="PROSITE" id="PS50927"/>
    </source>
</evidence>
<dbReference type="FunFam" id="3.30.200.20:FF:000402">
    <property type="entry name" value="Serine/threonine-protein kinase"/>
    <property type="match status" value="1"/>
</dbReference>
<dbReference type="SMART" id="SM00108">
    <property type="entry name" value="B_lectin"/>
    <property type="match status" value="1"/>
</dbReference>
<feature type="binding site" evidence="8">
    <location>
        <position position="536"/>
    </location>
    <ligand>
        <name>ATP</name>
        <dbReference type="ChEBI" id="CHEBI:30616"/>
    </ligand>
</feature>
<dbReference type="InterPro" id="IPR000719">
    <property type="entry name" value="Prot_kinase_dom"/>
</dbReference>
<evidence type="ECO:0000256" key="5">
    <source>
        <dbReference type="ARBA" id="ARBA00023170"/>
    </source>
</evidence>
<dbReference type="InterPro" id="IPR003609">
    <property type="entry name" value="Pan_app"/>
</dbReference>
<dbReference type="InterPro" id="IPR001480">
    <property type="entry name" value="Bulb-type_lectin_dom"/>
</dbReference>
<evidence type="ECO:0000256" key="4">
    <source>
        <dbReference type="ARBA" id="ARBA00023157"/>
    </source>
</evidence>
<dbReference type="Pfam" id="PF00954">
    <property type="entry name" value="S_locus_glycop"/>
    <property type="match status" value="1"/>
</dbReference>
<feature type="domain" description="Bulb-type lectin" evidence="11">
    <location>
        <begin position="31"/>
        <end position="155"/>
    </location>
</feature>
<evidence type="ECO:0000256" key="6">
    <source>
        <dbReference type="ARBA" id="ARBA00047899"/>
    </source>
</evidence>
<dbReference type="InterPro" id="IPR011009">
    <property type="entry name" value="Kinase-like_dom_sf"/>
</dbReference>
<evidence type="ECO:0000256" key="7">
    <source>
        <dbReference type="ARBA" id="ARBA00048679"/>
    </source>
</evidence>
<dbReference type="InterPro" id="IPR000858">
    <property type="entry name" value="S_locus_glycoprot_dom"/>
</dbReference>
<dbReference type="PANTHER" id="PTHR32444:SF142">
    <property type="entry name" value="RECEPTOR-LIKE SERINE_THREONINE-PROTEIN KINASE"/>
    <property type="match status" value="1"/>
</dbReference>
<dbReference type="GO" id="GO:0048544">
    <property type="term" value="P:recognition of pollen"/>
    <property type="evidence" value="ECO:0007669"/>
    <property type="project" value="InterPro"/>
</dbReference>